<name>A0A542YTR3_9MICO</name>
<organism evidence="3 4">
    <name type="scientific">Ornithinicoccus hortensis</name>
    <dbReference type="NCBI Taxonomy" id="82346"/>
    <lineage>
        <taxon>Bacteria</taxon>
        <taxon>Bacillati</taxon>
        <taxon>Actinomycetota</taxon>
        <taxon>Actinomycetes</taxon>
        <taxon>Micrococcales</taxon>
        <taxon>Intrasporangiaceae</taxon>
        <taxon>Ornithinicoccus</taxon>
    </lineage>
</organism>
<keyword evidence="2" id="KW-1133">Transmembrane helix</keyword>
<comment type="caution">
    <text evidence="3">The sequence shown here is derived from an EMBL/GenBank/DDBJ whole genome shotgun (WGS) entry which is preliminary data.</text>
</comment>
<sequence length="451" mass="46567">MNERGDEQLVEEFFANRRAEVVDQPADDLTWQRIADRHRRERRTSRWTARAGLGVAAAAVAVTAYALWPQDVPETPNPAGPTTEQTPEPTAEETVGPPVTDETPTSVPGDFAITRLTDAGQGDIFATGTYGSGCVYDAVCAVLIHSGDGGVTWEVVADLVPAGIDRVEFADAEVGYGWSSTGRSLAVTSDGGRSWADVPVPDDTFEHVWDVAVRDGRVVIAGAAGCDGDGVCADAVFVQAQLGSAPTAEDVLTAPAPTPVTDLRVELTGTETFLVGTPATGTEGGESVVVQRLQSGRLESVAQPLDCADPVAFAAAAVGDTVFLGCRTDDGTGTSSEVAVASSTTGGRTWAGAGESYAAPSSSVWLAAPDAEDLVLVTPDEALTSTDGGRTFAEPEQPLPVTSPSLGGLRAGADGAVYAWQELLPGEVSDPGYWVSTDGGATWARAGLLSE</sequence>
<protein>
    <recommendedName>
        <fullName evidence="5">BNR/Asp-box repeat protein</fullName>
    </recommendedName>
</protein>
<reference evidence="3 4" key="1">
    <citation type="submission" date="2019-06" db="EMBL/GenBank/DDBJ databases">
        <title>Sequencing the genomes of 1000 actinobacteria strains.</title>
        <authorList>
            <person name="Klenk H.-P."/>
        </authorList>
    </citation>
    <scope>NUCLEOTIDE SEQUENCE [LARGE SCALE GENOMIC DNA]</scope>
    <source>
        <strain evidence="3 4">DSM 12335</strain>
    </source>
</reference>
<dbReference type="InterPro" id="IPR036278">
    <property type="entry name" value="Sialidase_sf"/>
</dbReference>
<keyword evidence="2" id="KW-0472">Membrane</keyword>
<evidence type="ECO:0000256" key="2">
    <source>
        <dbReference type="SAM" id="Phobius"/>
    </source>
</evidence>
<feature type="compositionally biased region" description="Low complexity" evidence="1">
    <location>
        <begin position="80"/>
        <end position="94"/>
    </location>
</feature>
<keyword evidence="2" id="KW-0812">Transmembrane</keyword>
<proteinExistence type="predicted"/>
<dbReference type="Gene3D" id="2.130.10.10">
    <property type="entry name" value="YVTN repeat-like/Quinoprotein amine dehydrogenase"/>
    <property type="match status" value="1"/>
</dbReference>
<feature type="transmembrane region" description="Helical" evidence="2">
    <location>
        <begin position="47"/>
        <end position="68"/>
    </location>
</feature>
<dbReference type="AlphaFoldDB" id="A0A542YTR3"/>
<evidence type="ECO:0008006" key="5">
    <source>
        <dbReference type="Google" id="ProtNLM"/>
    </source>
</evidence>
<dbReference type="Proteomes" id="UP000319516">
    <property type="component" value="Unassembled WGS sequence"/>
</dbReference>
<dbReference type="OrthoDB" id="5958808at2"/>
<feature type="region of interest" description="Disordered" evidence="1">
    <location>
        <begin position="71"/>
        <end position="108"/>
    </location>
</feature>
<gene>
    <name evidence="3" type="ORF">FB467_2625</name>
</gene>
<dbReference type="RefSeq" id="WP_141785473.1">
    <property type="nucleotide sequence ID" value="NZ_BAAAIK010000011.1"/>
</dbReference>
<evidence type="ECO:0000313" key="4">
    <source>
        <dbReference type="Proteomes" id="UP000319516"/>
    </source>
</evidence>
<evidence type="ECO:0000256" key="1">
    <source>
        <dbReference type="SAM" id="MobiDB-lite"/>
    </source>
</evidence>
<accession>A0A542YTR3</accession>
<keyword evidence="4" id="KW-1185">Reference proteome</keyword>
<dbReference type="InterPro" id="IPR015943">
    <property type="entry name" value="WD40/YVTN_repeat-like_dom_sf"/>
</dbReference>
<evidence type="ECO:0000313" key="3">
    <source>
        <dbReference type="EMBL" id="TQL51479.1"/>
    </source>
</evidence>
<dbReference type="SUPFAM" id="SSF50939">
    <property type="entry name" value="Sialidases"/>
    <property type="match status" value="1"/>
</dbReference>
<dbReference type="EMBL" id="VFOP01000001">
    <property type="protein sequence ID" value="TQL51479.1"/>
    <property type="molecule type" value="Genomic_DNA"/>
</dbReference>